<dbReference type="Proteomes" id="UP000283458">
    <property type="component" value="Unassembled WGS sequence"/>
</dbReference>
<feature type="domain" description="Glycosyl transferase family 1" evidence="2">
    <location>
        <begin position="212"/>
        <end position="377"/>
    </location>
</feature>
<dbReference type="InterPro" id="IPR001296">
    <property type="entry name" value="Glyco_trans_1"/>
</dbReference>
<organism evidence="4 5">
    <name type="scientific">Azospirillum cavernae</name>
    <dbReference type="NCBI Taxonomy" id="2320860"/>
    <lineage>
        <taxon>Bacteria</taxon>
        <taxon>Pseudomonadati</taxon>
        <taxon>Pseudomonadota</taxon>
        <taxon>Alphaproteobacteria</taxon>
        <taxon>Rhodospirillales</taxon>
        <taxon>Azospirillaceae</taxon>
        <taxon>Azospirillum</taxon>
    </lineage>
</organism>
<dbReference type="GO" id="GO:0016757">
    <property type="term" value="F:glycosyltransferase activity"/>
    <property type="evidence" value="ECO:0007669"/>
    <property type="project" value="InterPro"/>
</dbReference>
<evidence type="ECO:0000256" key="1">
    <source>
        <dbReference type="ARBA" id="ARBA00022679"/>
    </source>
</evidence>
<dbReference type="PANTHER" id="PTHR46401">
    <property type="entry name" value="GLYCOSYLTRANSFERASE WBBK-RELATED"/>
    <property type="match status" value="1"/>
</dbReference>
<sequence length="406" mass="46296">MKIVFIHQNMPGQYKHLAAKLAQNPDNQVVFITKRKDRSLPNVKRISYEVAREPSKSIHQYLYRTEDAVLHGQAVARILVQMRKERFIPDIIITHPGWGEALFAKDIFPDTPLLNHCEFYYQSRGQDLDFDPSHPPELDSILRSRIRNTHLLLSLESCDRGLSPTQWQRSVHPKLYHPKITVIHEGVDTTALQPDANATFALPDGTVLTRQDEVVTYVARNLEPYRGFPTFMRAIPRICEQRPNAKILIVGGDGVSYGGPPTDAPNWREKMLAEVPVDPTRVHFLGYLPYDRFTQMLRVTSAHVYLTFPFVLSWSMLEAMALGALVIGSRSKPVEEIITHGENGLLVDFFSPDNVADQVVSVLKNREDFTEIARAGRRTVLRKYDLAHCLKQQMSLIHSMVRGRRG</sequence>
<protein>
    <submittedName>
        <fullName evidence="4">Glycosyltransferase</fullName>
    </submittedName>
</protein>
<keyword evidence="5" id="KW-1185">Reference proteome</keyword>
<dbReference type="EMBL" id="QYUL01000006">
    <property type="protein sequence ID" value="RJF76740.1"/>
    <property type="molecule type" value="Genomic_DNA"/>
</dbReference>
<evidence type="ECO:0000313" key="5">
    <source>
        <dbReference type="Proteomes" id="UP000283458"/>
    </source>
</evidence>
<dbReference type="SUPFAM" id="SSF53756">
    <property type="entry name" value="UDP-Glycosyltransferase/glycogen phosphorylase"/>
    <property type="match status" value="1"/>
</dbReference>
<evidence type="ECO:0000259" key="2">
    <source>
        <dbReference type="Pfam" id="PF00534"/>
    </source>
</evidence>
<dbReference type="GO" id="GO:0009103">
    <property type="term" value="P:lipopolysaccharide biosynthetic process"/>
    <property type="evidence" value="ECO:0007669"/>
    <property type="project" value="TreeGrafter"/>
</dbReference>
<dbReference type="AlphaFoldDB" id="A0A418VKS3"/>
<dbReference type="PANTHER" id="PTHR46401:SF2">
    <property type="entry name" value="GLYCOSYLTRANSFERASE WBBK-RELATED"/>
    <property type="match status" value="1"/>
</dbReference>
<dbReference type="OrthoDB" id="9793726at2"/>
<gene>
    <name evidence="4" type="ORF">D3877_27980</name>
</gene>
<dbReference type="Gene3D" id="3.40.50.2000">
    <property type="entry name" value="Glycogen Phosphorylase B"/>
    <property type="match status" value="2"/>
</dbReference>
<reference evidence="4 5" key="1">
    <citation type="submission" date="2018-09" db="EMBL/GenBank/DDBJ databases">
        <authorList>
            <person name="Zhu H."/>
        </authorList>
    </citation>
    <scope>NUCLEOTIDE SEQUENCE [LARGE SCALE GENOMIC DNA]</scope>
    <source>
        <strain evidence="4 5">K2W22B-5</strain>
    </source>
</reference>
<keyword evidence="1 4" id="KW-0808">Transferase</keyword>
<evidence type="ECO:0000259" key="3">
    <source>
        <dbReference type="Pfam" id="PF12000"/>
    </source>
</evidence>
<dbReference type="RefSeq" id="WP_119834094.1">
    <property type="nucleotide sequence ID" value="NZ_QYUL01000006.1"/>
</dbReference>
<proteinExistence type="predicted"/>
<dbReference type="Pfam" id="PF12000">
    <property type="entry name" value="Glyco_trans_4_3"/>
    <property type="match status" value="1"/>
</dbReference>
<comment type="caution">
    <text evidence="4">The sequence shown here is derived from an EMBL/GenBank/DDBJ whole genome shotgun (WGS) entry which is preliminary data.</text>
</comment>
<name>A0A418VKS3_9PROT</name>
<dbReference type="CDD" id="cd03818">
    <property type="entry name" value="GT4_ExpC-like"/>
    <property type="match status" value="1"/>
</dbReference>
<dbReference type="InterPro" id="IPR022623">
    <property type="entry name" value="Glyco_trans_4"/>
</dbReference>
<dbReference type="Pfam" id="PF00534">
    <property type="entry name" value="Glycos_transf_1"/>
    <property type="match status" value="1"/>
</dbReference>
<evidence type="ECO:0000313" key="4">
    <source>
        <dbReference type="EMBL" id="RJF76740.1"/>
    </source>
</evidence>
<accession>A0A418VKS3</accession>
<feature type="domain" description="Glycosyl transferase family 4" evidence="3">
    <location>
        <begin position="26"/>
        <end position="191"/>
    </location>
</feature>